<comment type="catalytic activity">
    <reaction evidence="6">
        <text>a 2'-deoxyadenosine in DNA + S-adenosyl-L-methionine = an N(6)-methyl-2'-deoxyadenosine in DNA + S-adenosyl-L-homocysteine + H(+)</text>
        <dbReference type="Rhea" id="RHEA:15197"/>
        <dbReference type="Rhea" id="RHEA-COMP:12418"/>
        <dbReference type="Rhea" id="RHEA-COMP:12419"/>
        <dbReference type="ChEBI" id="CHEBI:15378"/>
        <dbReference type="ChEBI" id="CHEBI:57856"/>
        <dbReference type="ChEBI" id="CHEBI:59789"/>
        <dbReference type="ChEBI" id="CHEBI:90615"/>
        <dbReference type="ChEBI" id="CHEBI:90616"/>
        <dbReference type="EC" id="2.1.1.72"/>
    </reaction>
</comment>
<dbReference type="AlphaFoldDB" id="A0A5J4KYY0"/>
<dbReference type="Gene3D" id="1.10.1020.10">
    <property type="entry name" value="Adenine-specific Methyltransferase, Domain 2"/>
    <property type="match status" value="1"/>
</dbReference>
<reference evidence="7" key="1">
    <citation type="submission" date="2019-10" db="EMBL/GenBank/DDBJ databases">
        <title>Metagenomic sequencing of thiosulfate-disproportionating enrichment culture.</title>
        <authorList>
            <person name="Umezawa K."/>
            <person name="Kojima H."/>
            <person name="Fukui M."/>
        </authorList>
    </citation>
    <scope>NUCLEOTIDE SEQUENCE</scope>
    <source>
        <strain evidence="7">45J</strain>
    </source>
</reference>
<evidence type="ECO:0000256" key="3">
    <source>
        <dbReference type="ARBA" id="ARBA00022603"/>
    </source>
</evidence>
<keyword evidence="4" id="KW-0808">Transferase</keyword>
<evidence type="ECO:0000256" key="4">
    <source>
        <dbReference type="ARBA" id="ARBA00022679"/>
    </source>
</evidence>
<comment type="similarity">
    <text evidence="1">Belongs to the N(4)/N(6)-methyltransferase family.</text>
</comment>
<evidence type="ECO:0000313" key="7">
    <source>
        <dbReference type="EMBL" id="GER92693.1"/>
    </source>
</evidence>
<keyword evidence="3" id="KW-0489">Methyltransferase</keyword>
<dbReference type="Pfam" id="PF02086">
    <property type="entry name" value="MethyltransfD12"/>
    <property type="match status" value="1"/>
</dbReference>
<sequence>MNSFIAWIGGKRILAKTIISMMPEHHCYVEVFGGAGCVLFRKKPSQVEVWNDLNSNLVNLFMVVKK</sequence>
<dbReference type="GO" id="GO:0032259">
    <property type="term" value="P:methylation"/>
    <property type="evidence" value="ECO:0007669"/>
    <property type="project" value="UniProtKB-KW"/>
</dbReference>
<dbReference type="SUPFAM" id="SSF53335">
    <property type="entry name" value="S-adenosyl-L-methionine-dependent methyltransferases"/>
    <property type="match status" value="1"/>
</dbReference>
<comment type="caution">
    <text evidence="7">The sequence shown here is derived from an EMBL/GenBank/DDBJ whole genome shotgun (WGS) entry which is preliminary data.</text>
</comment>
<dbReference type="GO" id="GO:0009307">
    <property type="term" value="P:DNA restriction-modification system"/>
    <property type="evidence" value="ECO:0007669"/>
    <property type="project" value="InterPro"/>
</dbReference>
<evidence type="ECO:0000256" key="6">
    <source>
        <dbReference type="ARBA" id="ARBA00047942"/>
    </source>
</evidence>
<evidence type="ECO:0000256" key="5">
    <source>
        <dbReference type="ARBA" id="ARBA00022691"/>
    </source>
</evidence>
<protein>
    <recommendedName>
        <fullName evidence="2">site-specific DNA-methyltransferase (adenine-specific)</fullName>
        <ecNumber evidence="2">2.1.1.72</ecNumber>
    </recommendedName>
</protein>
<name>A0A5J4KYY0_9ZZZZ</name>
<dbReference type="PANTHER" id="PTHR30481:SF4">
    <property type="entry name" value="SITE-SPECIFIC DNA-METHYLTRANSFERASE (ADENINE-SPECIFIC)"/>
    <property type="match status" value="1"/>
</dbReference>
<dbReference type="GO" id="GO:0043565">
    <property type="term" value="F:sequence-specific DNA binding"/>
    <property type="evidence" value="ECO:0007669"/>
    <property type="project" value="TreeGrafter"/>
</dbReference>
<evidence type="ECO:0000256" key="1">
    <source>
        <dbReference type="ARBA" id="ARBA00006594"/>
    </source>
</evidence>
<dbReference type="PANTHER" id="PTHR30481">
    <property type="entry name" value="DNA ADENINE METHYLASE"/>
    <property type="match status" value="1"/>
</dbReference>
<dbReference type="GO" id="GO:0009007">
    <property type="term" value="F:site-specific DNA-methyltransferase (adenine-specific) activity"/>
    <property type="evidence" value="ECO:0007669"/>
    <property type="project" value="UniProtKB-EC"/>
</dbReference>
<gene>
    <name evidence="7" type="ORF">A45J_0411</name>
</gene>
<accession>A0A5J4KYY0</accession>
<dbReference type="GO" id="GO:1904047">
    <property type="term" value="F:S-adenosyl-L-methionine binding"/>
    <property type="evidence" value="ECO:0007669"/>
    <property type="project" value="TreeGrafter"/>
</dbReference>
<dbReference type="EMBL" id="BLAB01000001">
    <property type="protein sequence ID" value="GER92693.1"/>
    <property type="molecule type" value="Genomic_DNA"/>
</dbReference>
<proteinExistence type="inferred from homology"/>
<dbReference type="InterPro" id="IPR029063">
    <property type="entry name" value="SAM-dependent_MTases_sf"/>
</dbReference>
<dbReference type="PRINTS" id="PR00505">
    <property type="entry name" value="D12N6MTFRASE"/>
</dbReference>
<dbReference type="Gene3D" id="3.40.50.150">
    <property type="entry name" value="Vaccinia Virus protein VP39"/>
    <property type="match status" value="1"/>
</dbReference>
<organism evidence="7">
    <name type="scientific">hot springs metagenome</name>
    <dbReference type="NCBI Taxonomy" id="433727"/>
    <lineage>
        <taxon>unclassified sequences</taxon>
        <taxon>metagenomes</taxon>
        <taxon>ecological metagenomes</taxon>
    </lineage>
</organism>
<keyword evidence="5" id="KW-0949">S-adenosyl-L-methionine</keyword>
<dbReference type="InterPro" id="IPR023095">
    <property type="entry name" value="Ade_MeTrfase_dom_2"/>
</dbReference>
<dbReference type="GO" id="GO:0006298">
    <property type="term" value="P:mismatch repair"/>
    <property type="evidence" value="ECO:0007669"/>
    <property type="project" value="TreeGrafter"/>
</dbReference>
<dbReference type="InterPro" id="IPR012327">
    <property type="entry name" value="MeTrfase_D12"/>
</dbReference>
<evidence type="ECO:0000256" key="2">
    <source>
        <dbReference type="ARBA" id="ARBA00011900"/>
    </source>
</evidence>
<dbReference type="EC" id="2.1.1.72" evidence="2"/>